<organism evidence="1 2">
    <name type="scientific">Sphingobium phage Lacusarx</name>
    <dbReference type="NCBI Taxonomy" id="1980139"/>
    <lineage>
        <taxon>Viruses</taxon>
        <taxon>Duplodnaviria</taxon>
        <taxon>Heunggongvirae</taxon>
        <taxon>Uroviricota</taxon>
        <taxon>Caudoviricetes</taxon>
        <taxon>Lacusarxvirus</taxon>
        <taxon>Lacusarxvirus lacusarx</taxon>
    </lineage>
</organism>
<dbReference type="EMBL" id="KY629563">
    <property type="protein sequence ID" value="ARK07579.1"/>
    <property type="molecule type" value="Genomic_DNA"/>
</dbReference>
<gene>
    <name evidence="1" type="ORF">LAV_00204</name>
</gene>
<evidence type="ECO:0000313" key="2">
    <source>
        <dbReference type="Proteomes" id="UP000223906"/>
    </source>
</evidence>
<dbReference type="Proteomes" id="UP000223906">
    <property type="component" value="Segment"/>
</dbReference>
<proteinExistence type="predicted"/>
<sequence>MGTLDQRKAAFASEPCTATARRYATELLDYWADDMIGRDTLRNGLIEIATGLTEGRNDIGQRVAVTVEGR</sequence>
<accession>A0A1W6DXG7</accession>
<protein>
    <submittedName>
        <fullName evidence="1">Uncharacterized protein</fullName>
    </submittedName>
</protein>
<name>A0A1W6DXG7_9CAUD</name>
<reference evidence="1 2" key="1">
    <citation type="submission" date="2017-02" db="EMBL/GenBank/DDBJ databases">
        <title>The first characterized phage against a member of the ecologically important #sphingomonads reveals high dissimilarity against all other known phages.</title>
        <authorList>
            <person name="Nielsen T.K."/>
            <person name="Carstens A.B."/>
            <person name="Kot W."/>
            <person name="Lametsch R."/>
            <person name="Neve H."/>
            <person name="Hansen L.H."/>
        </authorList>
    </citation>
    <scope>NUCLEOTIDE SEQUENCE [LARGE SCALE GENOMIC DNA]</scope>
</reference>
<keyword evidence="2" id="KW-1185">Reference proteome</keyword>
<evidence type="ECO:0000313" key="1">
    <source>
        <dbReference type="EMBL" id="ARK07579.1"/>
    </source>
</evidence>